<feature type="transmembrane region" description="Helical" evidence="1">
    <location>
        <begin position="27"/>
        <end position="46"/>
    </location>
</feature>
<feature type="transmembrane region" description="Helical" evidence="1">
    <location>
        <begin position="140"/>
        <end position="167"/>
    </location>
</feature>
<proteinExistence type="predicted"/>
<organism evidence="2 3">
    <name type="scientific">Agromyces rhizosphaerae</name>
    <dbReference type="NCBI Taxonomy" id="88374"/>
    <lineage>
        <taxon>Bacteria</taxon>
        <taxon>Bacillati</taxon>
        <taxon>Actinomycetota</taxon>
        <taxon>Actinomycetes</taxon>
        <taxon>Micrococcales</taxon>
        <taxon>Microbacteriaceae</taxon>
        <taxon>Agromyces</taxon>
    </lineage>
</organism>
<keyword evidence="3" id="KW-1185">Reference proteome</keyword>
<dbReference type="EMBL" id="BSDP01000001">
    <property type="protein sequence ID" value="GLI26840.1"/>
    <property type="molecule type" value="Genomic_DNA"/>
</dbReference>
<accession>A0A9W6CW86</accession>
<keyword evidence="1" id="KW-1133">Transmembrane helix</keyword>
<dbReference type="Proteomes" id="UP001144396">
    <property type="component" value="Unassembled WGS sequence"/>
</dbReference>
<comment type="caution">
    <text evidence="2">The sequence shown here is derived from an EMBL/GenBank/DDBJ whole genome shotgun (WGS) entry which is preliminary data.</text>
</comment>
<feature type="transmembrane region" description="Helical" evidence="1">
    <location>
        <begin position="179"/>
        <end position="201"/>
    </location>
</feature>
<feature type="transmembrane region" description="Helical" evidence="1">
    <location>
        <begin position="106"/>
        <end position="128"/>
    </location>
</feature>
<protein>
    <recommendedName>
        <fullName evidence="4">Prepilin type IV endopeptidase peptidase domain-containing protein</fullName>
    </recommendedName>
</protein>
<name>A0A9W6CW86_9MICO</name>
<keyword evidence="1" id="KW-0812">Transmembrane</keyword>
<dbReference type="AlphaFoldDB" id="A0A9W6CW86"/>
<evidence type="ECO:0000256" key="1">
    <source>
        <dbReference type="SAM" id="Phobius"/>
    </source>
</evidence>
<reference evidence="2" key="1">
    <citation type="submission" date="2022-12" db="EMBL/GenBank/DDBJ databases">
        <title>Reference genome sequencing for broad-spectrum identification of bacterial and archaeal isolates by mass spectrometry.</title>
        <authorList>
            <person name="Sekiguchi Y."/>
            <person name="Tourlousse D.M."/>
        </authorList>
    </citation>
    <scope>NUCLEOTIDE SEQUENCE</scope>
    <source>
        <strain evidence="2">14</strain>
    </source>
</reference>
<evidence type="ECO:0000313" key="2">
    <source>
        <dbReference type="EMBL" id="GLI26840.1"/>
    </source>
</evidence>
<evidence type="ECO:0008006" key="4">
    <source>
        <dbReference type="Google" id="ProtNLM"/>
    </source>
</evidence>
<evidence type="ECO:0000313" key="3">
    <source>
        <dbReference type="Proteomes" id="UP001144396"/>
    </source>
</evidence>
<sequence>MFGAVAGWWPIAGSARSATHGTRMWTLRARIVVTIAAGLGGLAVCWGIGLAPALLPALVFLITGTALAAMDAAERRVPAGTVFSAGVLIAGMLVVAAALDGSWWALLWAALGALGLGAIAAAGARWLPGVVAWRDLGLPILAGLMLGFLGWQAWGAGLVAMLVLGFLASSVARLRGDSATLAGAVPLGPSIMAASVLAIALV</sequence>
<keyword evidence="1" id="KW-0472">Membrane</keyword>
<feature type="transmembrane region" description="Helical" evidence="1">
    <location>
        <begin position="79"/>
        <end position="99"/>
    </location>
</feature>
<gene>
    <name evidence="2" type="ORF">ARHIZOSPH14_10820</name>
</gene>